<evidence type="ECO:0000256" key="1">
    <source>
        <dbReference type="ARBA" id="ARBA00022679"/>
    </source>
</evidence>
<dbReference type="Gene3D" id="3.40.630.30">
    <property type="match status" value="1"/>
</dbReference>
<gene>
    <name evidence="5" type="ORF">H8790_05565</name>
</gene>
<comment type="similarity">
    <text evidence="3">Belongs to the acetyltransferase family. RimJ subfamily.</text>
</comment>
<dbReference type="PANTHER" id="PTHR43792">
    <property type="entry name" value="GNAT FAMILY, PUTATIVE (AFU_ORTHOLOGUE AFUA_3G00765)-RELATED-RELATED"/>
    <property type="match status" value="1"/>
</dbReference>
<dbReference type="GO" id="GO:0005737">
    <property type="term" value="C:cytoplasm"/>
    <property type="evidence" value="ECO:0007669"/>
    <property type="project" value="TreeGrafter"/>
</dbReference>
<dbReference type="RefSeq" id="WP_187333902.1">
    <property type="nucleotide sequence ID" value="NZ_CP060490.1"/>
</dbReference>
<evidence type="ECO:0000256" key="2">
    <source>
        <dbReference type="ARBA" id="ARBA00023315"/>
    </source>
</evidence>
<organism evidence="5 6">
    <name type="scientific">Oscillibacter hominis</name>
    <dbReference type="NCBI Taxonomy" id="2763056"/>
    <lineage>
        <taxon>Bacteria</taxon>
        <taxon>Bacillati</taxon>
        <taxon>Bacillota</taxon>
        <taxon>Clostridia</taxon>
        <taxon>Eubacteriales</taxon>
        <taxon>Oscillospiraceae</taxon>
        <taxon>Oscillibacter</taxon>
    </lineage>
</organism>
<dbReference type="InterPro" id="IPR051531">
    <property type="entry name" value="N-acetyltransferase"/>
</dbReference>
<name>A0A7G9B7E0_9FIRM</name>
<keyword evidence="1 5" id="KW-0808">Transferase</keyword>
<sequence>MDRIETARMILRPFRETDAADVYDYAKDPRVGPAAGWPPHRGEAESLEIIRTVFAAPGVAAIELKGTGRVIGSVGFTDIHYGVLEQPDDEIGYALHPEYWGRGLIPEAVRAILEYGFTAMGLQTIWCCHYQENLKSQRVIEKCGFRYRYCAQANVELLHEKRMCLHYALTKEEWKRGILSGAL</sequence>
<dbReference type="EMBL" id="CP060490">
    <property type="protein sequence ID" value="QNL45471.1"/>
    <property type="molecule type" value="Genomic_DNA"/>
</dbReference>
<keyword evidence="6" id="KW-1185">Reference proteome</keyword>
<feature type="domain" description="N-acetyltransferase" evidence="4">
    <location>
        <begin position="9"/>
        <end position="164"/>
    </location>
</feature>
<dbReference type="PANTHER" id="PTHR43792:SF8">
    <property type="entry name" value="[RIBOSOMAL PROTEIN US5]-ALANINE N-ACETYLTRANSFERASE"/>
    <property type="match status" value="1"/>
</dbReference>
<protein>
    <submittedName>
        <fullName evidence="5">GNAT family N-acetyltransferase</fullName>
    </submittedName>
</protein>
<dbReference type="PROSITE" id="PS51186">
    <property type="entry name" value="GNAT"/>
    <property type="match status" value="1"/>
</dbReference>
<evidence type="ECO:0000256" key="3">
    <source>
        <dbReference type="ARBA" id="ARBA00038502"/>
    </source>
</evidence>
<reference evidence="5 6" key="1">
    <citation type="submission" date="2020-08" db="EMBL/GenBank/DDBJ databases">
        <authorList>
            <person name="Liu C."/>
            <person name="Sun Q."/>
        </authorList>
    </citation>
    <scope>NUCLEOTIDE SEQUENCE [LARGE SCALE GENOMIC DNA]</scope>
    <source>
        <strain evidence="5 6">NSJ-62</strain>
    </source>
</reference>
<evidence type="ECO:0000259" key="4">
    <source>
        <dbReference type="PROSITE" id="PS51186"/>
    </source>
</evidence>
<dbReference type="InterPro" id="IPR000182">
    <property type="entry name" value="GNAT_dom"/>
</dbReference>
<proteinExistence type="inferred from homology"/>
<keyword evidence="2" id="KW-0012">Acyltransferase</keyword>
<dbReference type="GO" id="GO:0008999">
    <property type="term" value="F:protein-N-terminal-alanine acetyltransferase activity"/>
    <property type="evidence" value="ECO:0007669"/>
    <property type="project" value="TreeGrafter"/>
</dbReference>
<evidence type="ECO:0000313" key="5">
    <source>
        <dbReference type="EMBL" id="QNL45471.1"/>
    </source>
</evidence>
<dbReference type="Pfam" id="PF13302">
    <property type="entry name" value="Acetyltransf_3"/>
    <property type="match status" value="1"/>
</dbReference>
<dbReference type="Proteomes" id="UP000515960">
    <property type="component" value="Chromosome"/>
</dbReference>
<dbReference type="InterPro" id="IPR016181">
    <property type="entry name" value="Acyl_CoA_acyltransferase"/>
</dbReference>
<evidence type="ECO:0000313" key="6">
    <source>
        <dbReference type="Proteomes" id="UP000515960"/>
    </source>
</evidence>
<dbReference type="KEGG" id="ohi:H8790_05565"/>
<dbReference type="SUPFAM" id="SSF55729">
    <property type="entry name" value="Acyl-CoA N-acyltransferases (Nat)"/>
    <property type="match status" value="1"/>
</dbReference>
<dbReference type="AlphaFoldDB" id="A0A7G9B7E0"/>
<accession>A0A7G9B7E0</accession>